<accession>A0A8M1H0Y6</accession>
<feature type="compositionally biased region" description="Basic and acidic residues" evidence="1">
    <location>
        <begin position="13"/>
        <end position="22"/>
    </location>
</feature>
<evidence type="ECO:0000256" key="1">
    <source>
        <dbReference type="SAM" id="MobiDB-lite"/>
    </source>
</evidence>
<dbReference type="KEGG" id="umr:103670997"/>
<name>A0A8M1H0Y6_URSMA</name>
<evidence type="ECO:0000313" key="3">
    <source>
        <dbReference type="RefSeq" id="XP_040497189.1"/>
    </source>
</evidence>
<dbReference type="RefSeq" id="XP_040497189.1">
    <property type="nucleotide sequence ID" value="XM_040641255.1"/>
</dbReference>
<evidence type="ECO:0000313" key="2">
    <source>
        <dbReference type="Proteomes" id="UP000261680"/>
    </source>
</evidence>
<feature type="region of interest" description="Disordered" evidence="1">
    <location>
        <begin position="12"/>
        <end position="45"/>
    </location>
</feature>
<keyword evidence="2" id="KW-1185">Reference proteome</keyword>
<sequence length="261" mass="28637">MSRGQLGSCCIDQVRDDAPSHHPKERKWQKKGWRKDQREKEVGGKRLILRRKKKSKNNREYPQRARCQSGALPLPLAVSRSGAPPNLPGLLLSPSVSHSVERGQGQVCRFAWIDKEGAFCQGLRGRAQQRGRGSLQQGGGRAEQVPGGGVCGVASAKTRLGLEVSRIDWNRHKAGGHVKPGDRLRGVASHQLSETLRIGSESLSPAPTAREGNETPLPGGGRIYREPWFHYWKMVFGNQVLSAGCALCYWVIALCPLSAHS</sequence>
<gene>
    <name evidence="3" type="primary">LOC103670997</name>
</gene>
<dbReference type="Proteomes" id="UP000261680">
    <property type="component" value="Unplaced"/>
</dbReference>
<dbReference type="GeneID" id="103670997"/>
<protein>
    <submittedName>
        <fullName evidence="3">Uncharacterized protein LOC103670997</fullName>
    </submittedName>
</protein>
<organism evidence="2 3">
    <name type="scientific">Ursus maritimus</name>
    <name type="common">Polar bear</name>
    <name type="synonym">Thalarctos maritimus</name>
    <dbReference type="NCBI Taxonomy" id="29073"/>
    <lineage>
        <taxon>Eukaryota</taxon>
        <taxon>Metazoa</taxon>
        <taxon>Chordata</taxon>
        <taxon>Craniata</taxon>
        <taxon>Vertebrata</taxon>
        <taxon>Euteleostomi</taxon>
        <taxon>Mammalia</taxon>
        <taxon>Eutheria</taxon>
        <taxon>Laurasiatheria</taxon>
        <taxon>Carnivora</taxon>
        <taxon>Caniformia</taxon>
        <taxon>Ursidae</taxon>
        <taxon>Ursus</taxon>
    </lineage>
</organism>
<feature type="compositionally biased region" description="Basic and acidic residues" evidence="1">
    <location>
        <begin position="34"/>
        <end position="44"/>
    </location>
</feature>
<feature type="compositionally biased region" description="Basic residues" evidence="1">
    <location>
        <begin position="23"/>
        <end position="33"/>
    </location>
</feature>
<reference evidence="3" key="1">
    <citation type="submission" date="2025-08" db="UniProtKB">
        <authorList>
            <consortium name="RefSeq"/>
        </authorList>
    </citation>
    <scope>IDENTIFICATION</scope>
    <source>
        <tissue evidence="3">Whole blood</tissue>
    </source>
</reference>
<proteinExistence type="predicted"/>
<dbReference type="AlphaFoldDB" id="A0A8M1H0Y6"/>